<dbReference type="EMBL" id="JAUUTY010000003">
    <property type="protein sequence ID" value="KAK1660736.1"/>
    <property type="molecule type" value="Genomic_DNA"/>
</dbReference>
<reference evidence="8" key="1">
    <citation type="submission" date="2023-07" db="EMBL/GenBank/DDBJ databases">
        <title>A chromosome-level genome assembly of Lolium multiflorum.</title>
        <authorList>
            <person name="Chen Y."/>
            <person name="Copetti D."/>
            <person name="Kolliker R."/>
            <person name="Studer B."/>
        </authorList>
    </citation>
    <scope>NUCLEOTIDE SEQUENCE</scope>
    <source>
        <strain evidence="8">02402/16</strain>
        <tissue evidence="8">Leaf</tissue>
    </source>
</reference>
<keyword evidence="6" id="KW-1133">Transmembrane helix</keyword>
<feature type="transmembrane region" description="Helical" evidence="6">
    <location>
        <begin position="501"/>
        <end position="522"/>
    </location>
</feature>
<dbReference type="Proteomes" id="UP001231189">
    <property type="component" value="Unassembled WGS sequence"/>
</dbReference>
<organism evidence="8 9">
    <name type="scientific">Lolium multiflorum</name>
    <name type="common">Italian ryegrass</name>
    <name type="synonym">Lolium perenne subsp. multiflorum</name>
    <dbReference type="NCBI Taxonomy" id="4521"/>
    <lineage>
        <taxon>Eukaryota</taxon>
        <taxon>Viridiplantae</taxon>
        <taxon>Streptophyta</taxon>
        <taxon>Embryophyta</taxon>
        <taxon>Tracheophyta</taxon>
        <taxon>Spermatophyta</taxon>
        <taxon>Magnoliopsida</taxon>
        <taxon>Liliopsida</taxon>
        <taxon>Poales</taxon>
        <taxon>Poaceae</taxon>
        <taxon>BOP clade</taxon>
        <taxon>Pooideae</taxon>
        <taxon>Poodae</taxon>
        <taxon>Poeae</taxon>
        <taxon>Poeae Chloroplast Group 2 (Poeae type)</taxon>
        <taxon>Loliodinae</taxon>
        <taxon>Loliinae</taxon>
        <taxon>Lolium</taxon>
    </lineage>
</organism>
<dbReference type="PANTHER" id="PTHR23131">
    <property type="entry name" value="ENDORIBONUCLEASE LACTB2"/>
    <property type="match status" value="1"/>
</dbReference>
<dbReference type="InterPro" id="IPR036388">
    <property type="entry name" value="WH-like_DNA-bd_sf"/>
</dbReference>
<dbReference type="InterPro" id="IPR003406">
    <property type="entry name" value="Glyco_trans_14"/>
</dbReference>
<evidence type="ECO:0000256" key="2">
    <source>
        <dbReference type="ARBA" id="ARBA00022676"/>
    </source>
</evidence>
<dbReference type="SUPFAM" id="SSF56281">
    <property type="entry name" value="Metallo-hydrolase/oxidoreductase"/>
    <property type="match status" value="1"/>
</dbReference>
<dbReference type="SMART" id="SM00849">
    <property type="entry name" value="Lactamase_B"/>
    <property type="match status" value="1"/>
</dbReference>
<dbReference type="FunFam" id="1.10.10.10:FF:000534">
    <property type="entry name" value="Metallo-hydrolase/oxidoreductase superfamily protein"/>
    <property type="match status" value="1"/>
</dbReference>
<feature type="domain" description="Metallo-beta-lactamase" evidence="7">
    <location>
        <begin position="225"/>
        <end position="396"/>
    </location>
</feature>
<evidence type="ECO:0000313" key="9">
    <source>
        <dbReference type="Proteomes" id="UP001231189"/>
    </source>
</evidence>
<dbReference type="InterPro" id="IPR050662">
    <property type="entry name" value="Sec-metab_biosynth-thioest"/>
</dbReference>
<dbReference type="Gene3D" id="3.60.15.10">
    <property type="entry name" value="Ribonuclease Z/Hydroxyacylglutathione hydrolase-like"/>
    <property type="match status" value="1"/>
</dbReference>
<accession>A0AAD8SM06</accession>
<comment type="subcellular location">
    <subcellularLocation>
        <location evidence="1">Membrane</location>
        <topology evidence="1">Single-pass type II membrane protein</topology>
    </subcellularLocation>
</comment>
<keyword evidence="6" id="KW-0812">Transmembrane</keyword>
<dbReference type="Pfam" id="PF02485">
    <property type="entry name" value="Branch"/>
    <property type="match status" value="1"/>
</dbReference>
<keyword evidence="4 6" id="KW-0472">Membrane</keyword>
<keyword evidence="9" id="KW-1185">Reference proteome</keyword>
<protein>
    <recommendedName>
        <fullName evidence="7">Metallo-beta-lactamase domain-containing protein</fullName>
    </recommendedName>
</protein>
<evidence type="ECO:0000256" key="3">
    <source>
        <dbReference type="ARBA" id="ARBA00022679"/>
    </source>
</evidence>
<sequence length="839" mass="93019">MATPSYRIAAAVTAPSTSEFLVVRQLPPPSPPSTALGEEEYRRYVDSDLYDLPSAPLRRLAAEEDPVRPGVAVGGVDDCRLDLSRFDVPAALDQILNQLGLTSAMCGEWRLLKYVEEPEFGPDAGVNTVLIVGSVESKPEVLQDSCKWMSKEGAWEMLSGVKPGGTRIGPYVYIGFPKSELSSNCIAASALASQEYPPGLMLIPMKSRTLSPFRTTNLVVVQANGGACGSKRSDFFACGDALLIDPGCCSQVHTELADLVNSLPKKLVLLVTHHHNDHIDGLSVVQRCNPDAVLLTHQNTMKRIGKGNWSSGYTAVTGGENICIGDQELQVVFAPGHTDGHMGVLHVNTNALIVGDHCVGHGSATLDSRAGGNMKDYFQTTYKFLDMSPHVLVPMHGRVNLWPRHMLCGYLRNRRAREASMLQSIENGAQTLFDIVSRTYCDVDRKLWIPASFNVRLHVEHLNSQHKLPKYFSMEKFQSSCGIHFFCRWAVAYALSRTSPAILAGSALAGGLVVAYALGRNTGNQPQDSARRMASNTAKTMQLLHLGSMLNLFPVLLLISFGFVAFLFLVQGALPLWPLWEIFFNGQDKELYSIYVHASPGYTDLAPKESVFYGRLIPSQGTKWGDMNLVDAERRLLATALLDLGNARFALFSESCIPLLGFPAVYAHLTGGSNTNVSFVDSYPIKERHDPFFADRNISLAQWRKGSQWFEMDRTTAVEVVAEERWYAVFRGDHGMLNMEEHYLPTLVTLLRWGARCENRTLTYVDWSTRREHPRSFPEKDITAELLEGMRRGDGKCGYKYHGDDDGASEVEFCHLFARKFSKDALTKLIQLAPELWLV</sequence>
<evidence type="ECO:0000256" key="6">
    <source>
        <dbReference type="SAM" id="Phobius"/>
    </source>
</evidence>
<dbReference type="GO" id="GO:0009536">
    <property type="term" value="C:plastid"/>
    <property type="evidence" value="ECO:0007669"/>
    <property type="project" value="TreeGrafter"/>
</dbReference>
<proteinExistence type="predicted"/>
<dbReference type="FunFam" id="3.60.15.10:FF:000032">
    <property type="entry name" value="Metallo-hydrolase/oxidoreductase superfamily protein"/>
    <property type="match status" value="1"/>
</dbReference>
<evidence type="ECO:0000313" key="8">
    <source>
        <dbReference type="EMBL" id="KAK1660736.1"/>
    </source>
</evidence>
<evidence type="ECO:0000256" key="1">
    <source>
        <dbReference type="ARBA" id="ARBA00004606"/>
    </source>
</evidence>
<dbReference type="AlphaFoldDB" id="A0AAD8SM06"/>
<name>A0AAD8SM06_LOLMU</name>
<keyword evidence="5" id="KW-0325">Glycoprotein</keyword>
<dbReference type="InterPro" id="IPR001279">
    <property type="entry name" value="Metallo-B-lactamas"/>
</dbReference>
<dbReference type="PANTHER" id="PTHR23131:SF0">
    <property type="entry name" value="ENDORIBONUCLEASE LACTB2"/>
    <property type="match status" value="1"/>
</dbReference>
<dbReference type="Pfam" id="PF00753">
    <property type="entry name" value="Lactamase_B"/>
    <property type="match status" value="1"/>
</dbReference>
<evidence type="ECO:0000256" key="5">
    <source>
        <dbReference type="ARBA" id="ARBA00023180"/>
    </source>
</evidence>
<dbReference type="CDD" id="cd06262">
    <property type="entry name" value="metallo-hydrolase-like_MBL-fold"/>
    <property type="match status" value="1"/>
</dbReference>
<evidence type="ECO:0000256" key="4">
    <source>
        <dbReference type="ARBA" id="ARBA00023136"/>
    </source>
</evidence>
<gene>
    <name evidence="8" type="ORF">QYE76_048895</name>
</gene>
<evidence type="ECO:0000259" key="7">
    <source>
        <dbReference type="SMART" id="SM00849"/>
    </source>
</evidence>
<comment type="caution">
    <text evidence="8">The sequence shown here is derived from an EMBL/GenBank/DDBJ whole genome shotgun (WGS) entry which is preliminary data.</text>
</comment>
<dbReference type="GO" id="GO:0016020">
    <property type="term" value="C:membrane"/>
    <property type="evidence" value="ECO:0007669"/>
    <property type="project" value="UniProtKB-SubCell"/>
</dbReference>
<feature type="transmembrane region" description="Helical" evidence="6">
    <location>
        <begin position="543"/>
        <end position="569"/>
    </location>
</feature>
<dbReference type="InterPro" id="IPR036866">
    <property type="entry name" value="RibonucZ/Hydroxyglut_hydro"/>
</dbReference>
<keyword evidence="2" id="KW-0328">Glycosyltransferase</keyword>
<dbReference type="Gene3D" id="1.10.10.10">
    <property type="entry name" value="Winged helix-like DNA-binding domain superfamily/Winged helix DNA-binding domain"/>
    <property type="match status" value="1"/>
</dbReference>
<keyword evidence="3" id="KW-0808">Transferase</keyword>
<dbReference type="GO" id="GO:0016757">
    <property type="term" value="F:glycosyltransferase activity"/>
    <property type="evidence" value="ECO:0007669"/>
    <property type="project" value="UniProtKB-KW"/>
</dbReference>